<dbReference type="AlphaFoldDB" id="A0A523BI01"/>
<keyword evidence="1 2" id="KW-0175">Coiled coil</keyword>
<dbReference type="SUPFAM" id="SSF52540">
    <property type="entry name" value="P-loop containing nucleoside triphosphate hydrolases"/>
    <property type="match status" value="1"/>
</dbReference>
<dbReference type="EMBL" id="QNVI01000002">
    <property type="protein sequence ID" value="TDA40566.1"/>
    <property type="molecule type" value="Genomic_DNA"/>
</dbReference>
<dbReference type="Gene3D" id="3.40.50.300">
    <property type="entry name" value="P-loop containing nucleotide triphosphate hydrolases"/>
    <property type="match status" value="2"/>
</dbReference>
<comment type="caution">
    <text evidence="3">The sequence shown here is derived from an EMBL/GenBank/DDBJ whole genome shotgun (WGS) entry which is preliminary data.</text>
</comment>
<accession>A0A523BI01</accession>
<reference evidence="3 4" key="1">
    <citation type="journal article" date="2019" name="Nat. Microbiol.">
        <title>Expanding anaerobic alkane metabolism in the domain of Archaea.</title>
        <authorList>
            <person name="Wang Y."/>
            <person name="Wegener G."/>
            <person name="Hou J."/>
            <person name="Wang F."/>
            <person name="Xiao X."/>
        </authorList>
    </citation>
    <scope>NUCLEOTIDE SEQUENCE [LARGE SCALE GENOMIC DNA]</scope>
    <source>
        <strain evidence="3">WYZ-LMO11</strain>
    </source>
</reference>
<dbReference type="PANTHER" id="PTHR32114">
    <property type="entry name" value="ABC TRANSPORTER ABCH.3"/>
    <property type="match status" value="1"/>
</dbReference>
<gene>
    <name evidence="3" type="ORF">DSO09_00395</name>
</gene>
<dbReference type="Proteomes" id="UP000317265">
    <property type="component" value="Unassembled WGS sequence"/>
</dbReference>
<feature type="coiled-coil region" evidence="2">
    <location>
        <begin position="193"/>
        <end position="333"/>
    </location>
</feature>
<dbReference type="InterPro" id="IPR027417">
    <property type="entry name" value="P-loop_NTPase"/>
</dbReference>
<feature type="coiled-coil region" evidence="2">
    <location>
        <begin position="362"/>
        <end position="510"/>
    </location>
</feature>
<evidence type="ECO:0000313" key="3">
    <source>
        <dbReference type="EMBL" id="TDA40566.1"/>
    </source>
</evidence>
<organism evidence="3 4">
    <name type="scientific">Thermoproteota archaeon</name>
    <dbReference type="NCBI Taxonomy" id="2056631"/>
    <lineage>
        <taxon>Archaea</taxon>
        <taxon>Thermoproteota</taxon>
    </lineage>
</organism>
<proteinExistence type="predicted"/>
<dbReference type="SUPFAM" id="SSF75712">
    <property type="entry name" value="Rad50 coiled-coil Zn hook"/>
    <property type="match status" value="1"/>
</dbReference>
<protein>
    <submittedName>
        <fullName evidence="3">Uncharacterized protein</fullName>
    </submittedName>
</protein>
<evidence type="ECO:0000256" key="2">
    <source>
        <dbReference type="SAM" id="Coils"/>
    </source>
</evidence>
<name>A0A523BI01_9CREN</name>
<dbReference type="PANTHER" id="PTHR32114:SF2">
    <property type="entry name" value="ABC TRANSPORTER ABCH.3"/>
    <property type="match status" value="1"/>
</dbReference>
<evidence type="ECO:0000313" key="4">
    <source>
        <dbReference type="Proteomes" id="UP000317265"/>
    </source>
</evidence>
<dbReference type="GO" id="GO:0016887">
    <property type="term" value="F:ATP hydrolysis activity"/>
    <property type="evidence" value="ECO:0007669"/>
    <property type="project" value="InterPro"/>
</dbReference>
<sequence>MILRRLKLRNIRSYEEGEINFPNGIILFEGDIGSGKSTILLATEFALFGLGNEKATSLLSLGKNEGEVELEFEVKGNKVKVHRSLVRVSKKNIRQENCWIEINGKRYLLSPKEMKEKILNILGYNEPVDPKAKSIIFRYAVYTPQEEMKEILNKPTEERLQTIRKALRLEEYKIARDNASLIAKELRTYANIYIKEEENIPKLEEKIKEYEKNKKELSEKIKEIEEILIDVNIEISGYEEELKELREELEKLMGELKKEEELRRSFEEYNKRIDFLKSQLSINRIEKERLEKQKDSIILKKPEKTLDEIEKILDEIKEERDKIIEEYTKKQQLLQNYLILIQKKVCPTCNQSVDNPIFLAKVEALKKEVEEIEKKKIIIENEIKKLNEIRKEAKIYEDNIRELEKINYKLSIINEQNKNYEEEIKELSKRIEELKEKIELSRKAAEEYNIKKKEYEKIDNELKKLMEKRRNLELEKTRIISNIEKYDLEISNTQQEINKIKEKVNKGRKLMEYITWIEECFIPALEKIELVIFRNANREFNDEFSRFFSYMVEDPTKSVMIDEDFTPIVMQESYEHEISNLSGGERTALALAFRLALNKIVQKRAGIEGGLLILDEPTDGFSKDQIGKIGDLIRELKLDQVIIVSHERELEGSADYIFRVRKENGKSKIYAPI</sequence>
<dbReference type="GO" id="GO:0006302">
    <property type="term" value="P:double-strand break repair"/>
    <property type="evidence" value="ECO:0007669"/>
    <property type="project" value="InterPro"/>
</dbReference>
<evidence type="ECO:0000256" key="1">
    <source>
        <dbReference type="ARBA" id="ARBA00023054"/>
    </source>
</evidence>